<evidence type="ECO:0000313" key="3">
    <source>
        <dbReference type="EMBL" id="CAR42117.1"/>
    </source>
</evidence>
<organism evidence="3 4">
    <name type="scientific">Proteus mirabilis (strain HI4320)</name>
    <dbReference type="NCBI Taxonomy" id="529507"/>
    <lineage>
        <taxon>Bacteria</taxon>
        <taxon>Pseudomonadati</taxon>
        <taxon>Pseudomonadota</taxon>
        <taxon>Gammaproteobacteria</taxon>
        <taxon>Enterobacterales</taxon>
        <taxon>Morganellaceae</taxon>
        <taxon>Proteus</taxon>
    </lineage>
</organism>
<evidence type="ECO:0000259" key="2">
    <source>
        <dbReference type="Pfam" id="PF09524"/>
    </source>
</evidence>
<dbReference type="Proteomes" id="UP000008319">
    <property type="component" value="Chromosome"/>
</dbReference>
<dbReference type="KEGG" id="pmr:PMI0956"/>
<feature type="domain" description="Phage conserved hypothetical protein C-terminal" evidence="2">
    <location>
        <begin position="188"/>
        <end position="259"/>
    </location>
</feature>
<dbReference type="Pfam" id="PF09524">
    <property type="entry name" value="Phg_2220_C"/>
    <property type="match status" value="1"/>
</dbReference>
<feature type="compositionally biased region" description="Polar residues" evidence="1">
    <location>
        <begin position="152"/>
        <end position="167"/>
    </location>
</feature>
<proteinExistence type="predicted"/>
<keyword evidence="4" id="KW-1185">Reference proteome</keyword>
<dbReference type="eggNOG" id="COG1846">
    <property type="taxonomic scope" value="Bacteria"/>
</dbReference>
<gene>
    <name evidence="3" type="ordered locus">PMI0956</name>
</gene>
<feature type="region of interest" description="Disordered" evidence="1">
    <location>
        <begin position="152"/>
        <end position="177"/>
    </location>
</feature>
<dbReference type="PATRIC" id="fig|529507.6.peg.927"/>
<sequence>MKSLIIKSRPQIVIPELAVKIGLHEALVLQQLHYWITETKSGIEHDGRRWIYNTLSNWQLQFPYLSVSTLKRAFAQLRISGLIEVKQLNKHLHDRTNFYSINYQHKILQIEEDEKRSLTEGNYANKTTIKPFDEPKSKQWTGVTNLSQSSSNRALLTESTTKITTESNNKRSRSVCSFSSPERPEIEIIRYFNKVTHSHYRECQTTLGYIRARLADGFHFEELILIIDYLTAKWLNDNKMQDYLRPKTLFHKNNCTEYLDKAKKWHLKGRPAYRNGQCLKPGEIPIEIDYAERDSTFNLLFSSAWKPKTALQILAKKMALQRGLGHMHIHKARSVWKEIWYQSAQLIARSTITDKIA</sequence>
<dbReference type="HOGENOM" id="CLU_047944_3_0_6"/>
<dbReference type="GeneID" id="6802331"/>
<evidence type="ECO:0000313" key="4">
    <source>
        <dbReference type="Proteomes" id="UP000008319"/>
    </source>
</evidence>
<dbReference type="EnsemblBacteria" id="CAR42117">
    <property type="protein sequence ID" value="CAR42117"/>
    <property type="gene ID" value="PMI0956"/>
</dbReference>
<dbReference type="InterPro" id="IPR011741">
    <property type="entry name" value="Phg_2220_C"/>
</dbReference>
<accession>B4ETH7</accession>
<dbReference type="EMBL" id="AM942759">
    <property type="protein sequence ID" value="CAR42117.1"/>
    <property type="molecule type" value="Genomic_DNA"/>
</dbReference>
<name>B4ETH7_PROMH</name>
<reference evidence="3 4" key="1">
    <citation type="journal article" date="2008" name="J. Bacteriol.">
        <title>Complete genome sequence of uropathogenic Proteus mirabilis, a master of both adherence and motility.</title>
        <authorList>
            <person name="Pearson M.M."/>
            <person name="Sebaihia M."/>
            <person name="Churcher C."/>
            <person name="Quail M.A."/>
            <person name="Seshasayee A.S."/>
            <person name="Luscombe N.M."/>
            <person name="Abdellah Z."/>
            <person name="Arrosmith C."/>
            <person name="Atkin B."/>
            <person name="Chillingworth T."/>
            <person name="Hauser H."/>
            <person name="Jagels K."/>
            <person name="Moule S."/>
            <person name="Mungall K."/>
            <person name="Norbertczak H."/>
            <person name="Rabbinowitsch E."/>
            <person name="Walker D."/>
            <person name="Whithead S."/>
            <person name="Thomson N.R."/>
            <person name="Rather P.N."/>
            <person name="Parkhill J."/>
            <person name="Mobley H.L."/>
        </authorList>
    </citation>
    <scope>NUCLEOTIDE SEQUENCE [LARGE SCALE GENOMIC DNA]</scope>
    <source>
        <strain evidence="3 4">HI4320</strain>
    </source>
</reference>
<protein>
    <submittedName>
        <fullName evidence="3">Phage protein</fullName>
    </submittedName>
</protein>
<dbReference type="RefSeq" id="WP_012367806.1">
    <property type="nucleotide sequence ID" value="NC_010554.1"/>
</dbReference>
<evidence type="ECO:0000256" key="1">
    <source>
        <dbReference type="SAM" id="MobiDB-lite"/>
    </source>
</evidence>
<dbReference type="AlphaFoldDB" id="B4ETH7"/>